<sequence length="244" mass="27788">SASSVRFTNEPLSGGVELFPPLSQFVDWRSEQLAEWMGEVGFAQYVPEVSKYVRSGRHFLNMNSHEYEIVLGMKSPLHRKRLNLLLRRIEDEIDSPASNWDIQKTQKWLEDIGLPQYKEVFSENMIDGLMFSALTAADLVEVYEPTFTAETLAEILQMPPHKTLLRRHLTTHFNQLLGQKIVAEKRDALAMGGLAQLAPGMRIKITKRGLSLPRKKSKSELCIEPNELLCPNVLTHKYPSVNQS</sequence>
<keyword evidence="5" id="KW-1185">Reference proteome</keyword>
<feature type="domain" description="SAM" evidence="3">
    <location>
        <begin position="28"/>
        <end position="92"/>
    </location>
</feature>
<dbReference type="PANTHER" id="PTHR12587">
    <property type="entry name" value="LAR INTERACTING PROTEIN LIP -RELATED PROTEIN"/>
    <property type="match status" value="1"/>
</dbReference>
<proteinExistence type="predicted"/>
<dbReference type="SMART" id="SM00454">
    <property type="entry name" value="SAM"/>
    <property type="match status" value="2"/>
</dbReference>
<dbReference type="InterPro" id="IPR029515">
    <property type="entry name" value="Liprin"/>
</dbReference>
<organism evidence="4 5">
    <name type="scientific">Teladorsagia circumcincta</name>
    <name type="common">Brown stomach worm</name>
    <name type="synonym">Ostertagia circumcincta</name>
    <dbReference type="NCBI Taxonomy" id="45464"/>
    <lineage>
        <taxon>Eukaryota</taxon>
        <taxon>Metazoa</taxon>
        <taxon>Ecdysozoa</taxon>
        <taxon>Nematoda</taxon>
        <taxon>Chromadorea</taxon>
        <taxon>Rhabditida</taxon>
        <taxon>Rhabditina</taxon>
        <taxon>Rhabditomorpha</taxon>
        <taxon>Strongyloidea</taxon>
        <taxon>Trichostrongylidae</taxon>
        <taxon>Teladorsagia</taxon>
    </lineage>
</organism>
<evidence type="ECO:0000259" key="3">
    <source>
        <dbReference type="PROSITE" id="PS50105"/>
    </source>
</evidence>
<dbReference type="GO" id="GO:0007528">
    <property type="term" value="P:neuromuscular junction development"/>
    <property type="evidence" value="ECO:0007669"/>
    <property type="project" value="TreeGrafter"/>
</dbReference>
<dbReference type="GO" id="GO:0048786">
    <property type="term" value="C:presynaptic active zone"/>
    <property type="evidence" value="ECO:0007669"/>
    <property type="project" value="TreeGrafter"/>
</dbReference>
<dbReference type="OrthoDB" id="6516566at2759"/>
<keyword evidence="2" id="KW-0175">Coiled coil</keyword>
<dbReference type="EMBL" id="KZ347666">
    <property type="protein sequence ID" value="PIO67322.1"/>
    <property type="molecule type" value="Genomic_DNA"/>
</dbReference>
<evidence type="ECO:0000256" key="1">
    <source>
        <dbReference type="ARBA" id="ARBA00022737"/>
    </source>
</evidence>
<dbReference type="AlphaFoldDB" id="A0A2G9UC60"/>
<dbReference type="Pfam" id="PF00536">
    <property type="entry name" value="SAM_1"/>
    <property type="match status" value="2"/>
</dbReference>
<dbReference type="PROSITE" id="PS50105">
    <property type="entry name" value="SAM_DOMAIN"/>
    <property type="match status" value="2"/>
</dbReference>
<protein>
    <recommendedName>
        <fullName evidence="3">SAM domain-containing protein</fullName>
    </recommendedName>
</protein>
<dbReference type="PANTHER" id="PTHR12587:SF14">
    <property type="entry name" value="AT31531P"/>
    <property type="match status" value="1"/>
</dbReference>
<dbReference type="InterPro" id="IPR013761">
    <property type="entry name" value="SAM/pointed_sf"/>
</dbReference>
<feature type="domain" description="SAM" evidence="3">
    <location>
        <begin position="100"/>
        <end position="142"/>
    </location>
</feature>
<dbReference type="Gene3D" id="1.10.150.50">
    <property type="entry name" value="Transcription Factor, Ets-1"/>
    <property type="match status" value="2"/>
</dbReference>
<keyword evidence="1" id="KW-0677">Repeat</keyword>
<dbReference type="Proteomes" id="UP000230423">
    <property type="component" value="Unassembled WGS sequence"/>
</dbReference>
<accession>A0A2G9UC60</accession>
<evidence type="ECO:0000313" key="4">
    <source>
        <dbReference type="EMBL" id="PIO67322.1"/>
    </source>
</evidence>
<evidence type="ECO:0000313" key="5">
    <source>
        <dbReference type="Proteomes" id="UP000230423"/>
    </source>
</evidence>
<feature type="non-terminal residue" evidence="4">
    <location>
        <position position="1"/>
    </location>
</feature>
<evidence type="ECO:0000256" key="2">
    <source>
        <dbReference type="ARBA" id="ARBA00023054"/>
    </source>
</evidence>
<name>A0A2G9UC60_TELCI</name>
<dbReference type="SUPFAM" id="SSF47769">
    <property type="entry name" value="SAM/Pointed domain"/>
    <property type="match status" value="2"/>
</dbReference>
<dbReference type="InterPro" id="IPR001660">
    <property type="entry name" value="SAM"/>
</dbReference>
<reference evidence="4 5" key="1">
    <citation type="submission" date="2015-09" db="EMBL/GenBank/DDBJ databases">
        <title>Draft genome of the parasitic nematode Teladorsagia circumcincta isolate WARC Sus (inbred).</title>
        <authorList>
            <person name="Mitreva M."/>
        </authorList>
    </citation>
    <scope>NUCLEOTIDE SEQUENCE [LARGE SCALE GENOMIC DNA]</scope>
    <source>
        <strain evidence="4 5">S</strain>
    </source>
</reference>
<gene>
    <name evidence="4" type="ORF">TELCIR_10932</name>
</gene>